<dbReference type="AlphaFoldDB" id="A0A8S1XIP2"/>
<keyword evidence="1" id="KW-0812">Transmembrane</keyword>
<keyword evidence="1" id="KW-0472">Membrane</keyword>
<dbReference type="EMBL" id="CAJJDO010000126">
    <property type="protein sequence ID" value="CAD8201071.1"/>
    <property type="molecule type" value="Genomic_DNA"/>
</dbReference>
<evidence type="ECO:0000256" key="1">
    <source>
        <dbReference type="SAM" id="Phobius"/>
    </source>
</evidence>
<dbReference type="OrthoDB" id="310510at2759"/>
<dbReference type="Proteomes" id="UP000689195">
    <property type="component" value="Unassembled WGS sequence"/>
</dbReference>
<keyword evidence="3" id="KW-1185">Reference proteome</keyword>
<dbReference type="CDD" id="cd00882">
    <property type="entry name" value="Ras_like_GTPase"/>
    <property type="match status" value="1"/>
</dbReference>
<evidence type="ECO:0000313" key="2">
    <source>
        <dbReference type="EMBL" id="CAD8201071.1"/>
    </source>
</evidence>
<reference evidence="2" key="1">
    <citation type="submission" date="2021-01" db="EMBL/GenBank/DDBJ databases">
        <authorList>
            <consortium name="Genoscope - CEA"/>
            <person name="William W."/>
        </authorList>
    </citation>
    <scope>NUCLEOTIDE SEQUENCE</scope>
</reference>
<comment type="caution">
    <text evidence="2">The sequence shown here is derived from an EMBL/GenBank/DDBJ whole genome shotgun (WGS) entry which is preliminary data.</text>
</comment>
<sequence>MKLPFQWTQMAILLLSIIILIMTIIFMENEILLPQWGSLIIIILIGIIFYLLYLAYKTYQHDSIKKLVLIGLSGVGKTSTYNYLQCKNVSSQQGFTIGTSGELGIVDTPDFDLESDIHIREVRIQQFQQFFIKYQNSIRTLLLLVNFERTDLMKQKINKTLKFLIKFNCKFSLLITNFELSENQIEDETNLKKALNFYHFQKILFVDKNKNNSELKQELMQILQETPQQQLNLNDTIFEIIQKKEQQKIMEQISHQSQQKNNLQDVFLKF</sequence>
<accession>A0A8S1XIP2</accession>
<keyword evidence="1" id="KW-1133">Transmembrane helix</keyword>
<protein>
    <submittedName>
        <fullName evidence="2">Uncharacterized protein</fullName>
    </submittedName>
</protein>
<feature type="transmembrane region" description="Helical" evidence="1">
    <location>
        <begin position="33"/>
        <end position="56"/>
    </location>
</feature>
<gene>
    <name evidence="2" type="ORF">PPENT_87.1.T1260133</name>
</gene>
<evidence type="ECO:0000313" key="3">
    <source>
        <dbReference type="Proteomes" id="UP000689195"/>
    </source>
</evidence>
<name>A0A8S1XIP2_9CILI</name>
<feature type="transmembrane region" description="Helical" evidence="1">
    <location>
        <begin position="7"/>
        <end position="27"/>
    </location>
</feature>
<proteinExistence type="predicted"/>
<organism evidence="2 3">
    <name type="scientific">Paramecium pentaurelia</name>
    <dbReference type="NCBI Taxonomy" id="43138"/>
    <lineage>
        <taxon>Eukaryota</taxon>
        <taxon>Sar</taxon>
        <taxon>Alveolata</taxon>
        <taxon>Ciliophora</taxon>
        <taxon>Intramacronucleata</taxon>
        <taxon>Oligohymenophorea</taxon>
        <taxon>Peniculida</taxon>
        <taxon>Parameciidae</taxon>
        <taxon>Paramecium</taxon>
    </lineage>
</organism>